<sequence>MIYPDTAWIPEGFIELKALERIWIQGRLKMWGRWASYSLNPKARSIIERMMRENTITKNSIKDALMQLKNAGLEKEQLFKFFQDIQNKQAISSLLFCTDFVTGTASAAFQCGGLKLTGNNDGWVRINGEKVTSQMVKELGAKGDGANTVWSMNLMPAFDGNNYGFEFVKRNGKVFLNVQLLQDSMDAPKIIGSFPCRKVAD</sequence>
<dbReference type="RefSeq" id="WP_156287277.1">
    <property type="nucleotide sequence ID" value="NZ_CP046509.1"/>
</dbReference>
<dbReference type="EMBL" id="CP046509">
    <property type="protein sequence ID" value="QGU87227.1"/>
    <property type="molecule type" value="Genomic_DNA"/>
</dbReference>
<dbReference type="InterPro" id="IPR010557">
    <property type="entry name" value="DUF1133"/>
</dbReference>
<evidence type="ECO:0000313" key="2">
    <source>
        <dbReference type="Proteomes" id="UP000424752"/>
    </source>
</evidence>
<dbReference type="KEGG" id="erwi:GN242_08380"/>
<gene>
    <name evidence="1" type="ORF">GN242_08380</name>
</gene>
<evidence type="ECO:0000313" key="1">
    <source>
        <dbReference type="EMBL" id="QGU87227.1"/>
    </source>
</evidence>
<dbReference type="AlphaFoldDB" id="A0A6I6EBR9"/>
<protein>
    <submittedName>
        <fullName evidence="1">DUF1133 family protein</fullName>
    </submittedName>
</protein>
<dbReference type="Pfam" id="PF06576">
    <property type="entry name" value="DUF1133"/>
    <property type="match status" value="1"/>
</dbReference>
<name>A0A6I6EBR9_9GAMM</name>
<dbReference type="Proteomes" id="UP000424752">
    <property type="component" value="Chromosome"/>
</dbReference>
<organism evidence="1 2">
    <name type="scientific">Erwinia sorbitola</name>
    <dbReference type="NCBI Taxonomy" id="2681984"/>
    <lineage>
        <taxon>Bacteria</taxon>
        <taxon>Pseudomonadati</taxon>
        <taxon>Pseudomonadota</taxon>
        <taxon>Gammaproteobacteria</taxon>
        <taxon>Enterobacterales</taxon>
        <taxon>Erwiniaceae</taxon>
        <taxon>Erwinia</taxon>
    </lineage>
</organism>
<accession>A0A6I6EBR9</accession>
<proteinExistence type="predicted"/>
<reference evidence="1 2" key="1">
    <citation type="submission" date="2019-12" db="EMBL/GenBank/DDBJ databases">
        <title>Erwinia sp. nov., isolated from droppings of birds in the Qinghai-Tiebt plateau of China.</title>
        <authorList>
            <person name="Ge Y."/>
        </authorList>
    </citation>
    <scope>NUCLEOTIDE SEQUENCE [LARGE SCALE GENOMIC DNA]</scope>
    <source>
        <strain evidence="1 2">J780</strain>
    </source>
</reference>